<sequence length="101" mass="11452">MTDTPEKIHLTLELSPELNHILEELAKKIGTNKSEVLRQAITLMQVMVTEKEQTLPSISPNQTLESLSELDPWTQSFIGVISLESENTEESYVNYLEGKYS</sequence>
<name>A0A8J7HG99_9CYAN</name>
<feature type="domain" description="Ribbon-helix-helix protein CopG" evidence="1">
    <location>
        <begin position="10"/>
        <end position="42"/>
    </location>
</feature>
<keyword evidence="3" id="KW-1185">Reference proteome</keyword>
<proteinExistence type="predicted"/>
<evidence type="ECO:0000313" key="3">
    <source>
        <dbReference type="Proteomes" id="UP000599391"/>
    </source>
</evidence>
<gene>
    <name evidence="2" type="ORF">I8751_22655</name>
</gene>
<evidence type="ECO:0000313" key="2">
    <source>
        <dbReference type="EMBL" id="MBH8555098.1"/>
    </source>
</evidence>
<dbReference type="Proteomes" id="UP000599391">
    <property type="component" value="Unassembled WGS sequence"/>
</dbReference>
<organism evidence="2 3">
    <name type="scientific">Atlanticothrix silvestris CENA357</name>
    <dbReference type="NCBI Taxonomy" id="1725252"/>
    <lineage>
        <taxon>Bacteria</taxon>
        <taxon>Bacillati</taxon>
        <taxon>Cyanobacteriota</taxon>
        <taxon>Cyanophyceae</taxon>
        <taxon>Nostocales</taxon>
        <taxon>Nodulariaceae</taxon>
        <taxon>Atlanticothrix</taxon>
        <taxon>Atlanticothrix silvestris</taxon>
    </lineage>
</organism>
<dbReference type="GO" id="GO:0006355">
    <property type="term" value="P:regulation of DNA-templated transcription"/>
    <property type="evidence" value="ECO:0007669"/>
    <property type="project" value="InterPro"/>
</dbReference>
<dbReference type="SUPFAM" id="SSF47598">
    <property type="entry name" value="Ribbon-helix-helix"/>
    <property type="match status" value="1"/>
</dbReference>
<reference evidence="2 3" key="1">
    <citation type="journal article" date="2021" name="Int. J. Syst. Evol. Microbiol.">
        <title>Amazonocrinis nigriterrae gen. nov., sp. nov., Atlanticothrix silvestris gen. nov., sp. nov. and Dendronalium phyllosphericum gen. nov., sp. nov., nostocacean cyanobacteria from Brazilian environments.</title>
        <authorList>
            <person name="Alvarenga D.O."/>
            <person name="Andreote A.P.D."/>
            <person name="Branco L.H.Z."/>
            <person name="Delbaje E."/>
            <person name="Cruz R.B."/>
            <person name="Varani A.M."/>
            <person name="Fiore M.F."/>
        </authorList>
    </citation>
    <scope>NUCLEOTIDE SEQUENCE [LARGE SCALE GENOMIC DNA]</scope>
    <source>
        <strain evidence="2 3">CENA357</strain>
    </source>
</reference>
<evidence type="ECO:0000259" key="1">
    <source>
        <dbReference type="Pfam" id="PF01402"/>
    </source>
</evidence>
<comment type="caution">
    <text evidence="2">The sequence shown here is derived from an EMBL/GenBank/DDBJ whole genome shotgun (WGS) entry which is preliminary data.</text>
</comment>
<dbReference type="AlphaFoldDB" id="A0A8J7HG99"/>
<dbReference type="RefSeq" id="WP_214441323.1">
    <property type="nucleotide sequence ID" value="NZ_JAECZB010000092.1"/>
</dbReference>
<dbReference type="InterPro" id="IPR010985">
    <property type="entry name" value="Ribbon_hlx_hlx"/>
</dbReference>
<accession>A0A8J7HG99</accession>
<protein>
    <submittedName>
        <fullName evidence="2">CopG family transcriptional regulator</fullName>
    </submittedName>
</protein>
<dbReference type="InterPro" id="IPR002145">
    <property type="entry name" value="CopG"/>
</dbReference>
<dbReference type="Pfam" id="PF01402">
    <property type="entry name" value="RHH_1"/>
    <property type="match status" value="1"/>
</dbReference>
<dbReference type="EMBL" id="JAECZB010000092">
    <property type="protein sequence ID" value="MBH8555098.1"/>
    <property type="molecule type" value="Genomic_DNA"/>
</dbReference>